<dbReference type="AlphaFoldDB" id="A0A382GRC6"/>
<feature type="domain" description="Carbamoyltransferase" evidence="1">
    <location>
        <begin position="13"/>
        <end position="346"/>
    </location>
</feature>
<name>A0A382GRC6_9ZZZZ</name>
<dbReference type="InterPro" id="IPR043129">
    <property type="entry name" value="ATPase_NBD"/>
</dbReference>
<evidence type="ECO:0000259" key="1">
    <source>
        <dbReference type="Pfam" id="PF02543"/>
    </source>
</evidence>
<proteinExistence type="predicted"/>
<protein>
    <recommendedName>
        <fullName evidence="1">Carbamoyltransferase domain-containing protein</fullName>
    </recommendedName>
</protein>
<gene>
    <name evidence="2" type="ORF">METZ01_LOCUS230061</name>
</gene>
<feature type="non-terminal residue" evidence="2">
    <location>
        <position position="1"/>
    </location>
</feature>
<dbReference type="GO" id="GO:0003824">
    <property type="term" value="F:catalytic activity"/>
    <property type="evidence" value="ECO:0007669"/>
    <property type="project" value="InterPro"/>
</dbReference>
<dbReference type="SUPFAM" id="SSF53067">
    <property type="entry name" value="Actin-like ATPase domain"/>
    <property type="match status" value="1"/>
</dbReference>
<organism evidence="2">
    <name type="scientific">marine metagenome</name>
    <dbReference type="NCBI Taxonomy" id="408172"/>
    <lineage>
        <taxon>unclassified sequences</taxon>
        <taxon>metagenomes</taxon>
        <taxon>ecological metagenomes</taxon>
    </lineage>
</organism>
<dbReference type="Gene3D" id="3.30.420.40">
    <property type="match status" value="2"/>
</dbReference>
<dbReference type="PANTHER" id="PTHR34847:SF1">
    <property type="entry name" value="NODULATION PROTEIN U"/>
    <property type="match status" value="1"/>
</dbReference>
<dbReference type="CDD" id="cd24098">
    <property type="entry name" value="ASKHA_NBD_TobZ_N"/>
    <property type="match status" value="1"/>
</dbReference>
<dbReference type="EMBL" id="UINC01056777">
    <property type="protein sequence ID" value="SVB77207.1"/>
    <property type="molecule type" value="Genomic_DNA"/>
</dbReference>
<reference evidence="2" key="1">
    <citation type="submission" date="2018-05" db="EMBL/GenBank/DDBJ databases">
        <authorList>
            <person name="Lanie J.A."/>
            <person name="Ng W.-L."/>
            <person name="Kazmierczak K.M."/>
            <person name="Andrzejewski T.M."/>
            <person name="Davidsen T.M."/>
            <person name="Wayne K.J."/>
            <person name="Tettelin H."/>
            <person name="Glass J.I."/>
            <person name="Rusch D."/>
            <person name="Podicherti R."/>
            <person name="Tsui H.-C.T."/>
            <person name="Winkler M.E."/>
        </authorList>
    </citation>
    <scope>NUCLEOTIDE SEQUENCE</scope>
</reference>
<feature type="non-terminal residue" evidence="2">
    <location>
        <position position="396"/>
    </location>
</feature>
<dbReference type="InterPro" id="IPR003696">
    <property type="entry name" value="Carbtransf_dom"/>
</dbReference>
<dbReference type="Pfam" id="PF02543">
    <property type="entry name" value="Carbam_trans_N"/>
    <property type="match status" value="1"/>
</dbReference>
<sequence>MLVIGLNHGELNASAAVCQDGRIVAGAPEERFNRQKLTRLFPHGAMQYCLEHVGVGLQDVDSVAQAWNPGALWQKYNPVISTHRTRREDYFYSIPDHLLNLVDREPGEWVSMEFPKSSAMPRVYFINHHLTHAANAFFLSPFEDAAILTADWRGEFECMNAGVGTGLDIEIHQRQSVPDSLGMFYATFTELLGYRPDSDEWKVMALSAFDIDCQEQARKIRSTIQLVDDGTLRLDQTFYKGALVDQPNLYTNRLIELLGGQMGSHAGQPDDWTISIAKAMQMVSEEIATHFLSHLHERTKRPRVVLGGGFFMNSVYNGRMLEQTPFKEMYVSYAPSDGGNSIGAALYTAHCIHGQARAYSESSSFLGPEFSQEEVVSAIKRRRLSHKVLAEPEEAI</sequence>
<evidence type="ECO:0000313" key="2">
    <source>
        <dbReference type="EMBL" id="SVB77207.1"/>
    </source>
</evidence>
<dbReference type="PANTHER" id="PTHR34847">
    <property type="entry name" value="NODULATION PROTEIN U"/>
    <property type="match status" value="1"/>
</dbReference>
<accession>A0A382GRC6</accession>
<dbReference type="InterPro" id="IPR051338">
    <property type="entry name" value="NodU/CmcH_Carbamoyltrnsfr"/>
</dbReference>